<protein>
    <recommendedName>
        <fullName evidence="8">P-type Zn(2+) transporter</fullName>
        <ecNumber evidence="8">7.2.2.12</ecNumber>
    </recommendedName>
</protein>
<feature type="transmembrane region" description="Helical" evidence="10">
    <location>
        <begin position="604"/>
        <end position="625"/>
    </location>
</feature>
<dbReference type="SUPFAM" id="SSF81665">
    <property type="entry name" value="Calcium ATPase, transmembrane domain M"/>
    <property type="match status" value="1"/>
</dbReference>
<dbReference type="SFLD" id="SFLDS00003">
    <property type="entry name" value="Haloacid_Dehalogenase"/>
    <property type="match status" value="1"/>
</dbReference>
<comment type="similarity">
    <text evidence="2 10">Belongs to the cation transport ATPase (P-type) (TC 3.A.3) family. Type IB subfamily.</text>
</comment>
<evidence type="ECO:0000256" key="8">
    <source>
        <dbReference type="ARBA" id="ARBA00039097"/>
    </source>
</evidence>
<keyword evidence="6 10" id="KW-1133">Transmembrane helix</keyword>
<dbReference type="EC" id="7.2.2.12" evidence="8"/>
<evidence type="ECO:0000313" key="12">
    <source>
        <dbReference type="EMBL" id="BAH76369.1"/>
    </source>
</evidence>
<dbReference type="InterPro" id="IPR051014">
    <property type="entry name" value="Cation_Transport_ATPase_IB"/>
</dbReference>
<dbReference type="Gene3D" id="2.70.150.10">
    <property type="entry name" value="Calcium-transporting ATPase, cytoplasmic transduction domain A"/>
    <property type="match status" value="1"/>
</dbReference>
<dbReference type="EMBL" id="AP010904">
    <property type="protein sequence ID" value="BAH76369.1"/>
    <property type="molecule type" value="Genomic_DNA"/>
</dbReference>
<feature type="transmembrane region" description="Helical" evidence="10">
    <location>
        <begin position="244"/>
        <end position="262"/>
    </location>
</feature>
<evidence type="ECO:0000256" key="9">
    <source>
        <dbReference type="ARBA" id="ARBA00047308"/>
    </source>
</evidence>
<feature type="transmembrane region" description="Helical" evidence="10">
    <location>
        <begin position="43"/>
        <end position="62"/>
    </location>
</feature>
<dbReference type="AlphaFoldDB" id="C4XHJ5"/>
<dbReference type="KEGG" id="dma:DMR_28780"/>
<dbReference type="InterPro" id="IPR001757">
    <property type="entry name" value="P_typ_ATPase"/>
</dbReference>
<dbReference type="eggNOG" id="COG2217">
    <property type="taxonomic scope" value="Bacteria"/>
</dbReference>
<dbReference type="GO" id="GO:0016887">
    <property type="term" value="F:ATP hydrolysis activity"/>
    <property type="evidence" value="ECO:0007669"/>
    <property type="project" value="InterPro"/>
</dbReference>
<proteinExistence type="inferred from homology"/>
<dbReference type="FunFam" id="2.70.150.10:FF:000002">
    <property type="entry name" value="Copper-transporting ATPase 1, putative"/>
    <property type="match status" value="1"/>
</dbReference>
<dbReference type="InterPro" id="IPR023298">
    <property type="entry name" value="ATPase_P-typ_TM_dom_sf"/>
</dbReference>
<dbReference type="GO" id="GO:0005886">
    <property type="term" value="C:plasma membrane"/>
    <property type="evidence" value="ECO:0007669"/>
    <property type="project" value="UniProtKB-SubCell"/>
</dbReference>
<dbReference type="RefSeq" id="WP_015861533.1">
    <property type="nucleotide sequence ID" value="NC_012796.1"/>
</dbReference>
<keyword evidence="13" id="KW-1185">Reference proteome</keyword>
<dbReference type="Gene3D" id="3.40.50.1000">
    <property type="entry name" value="HAD superfamily/HAD-like"/>
    <property type="match status" value="1"/>
</dbReference>
<dbReference type="Proteomes" id="UP000009071">
    <property type="component" value="Chromosome"/>
</dbReference>
<dbReference type="PANTHER" id="PTHR48085:SF5">
    <property type="entry name" value="CADMIUM_ZINC-TRANSPORTING ATPASE HMA4-RELATED"/>
    <property type="match status" value="1"/>
</dbReference>
<dbReference type="InterPro" id="IPR059000">
    <property type="entry name" value="ATPase_P-type_domA"/>
</dbReference>
<evidence type="ECO:0000256" key="4">
    <source>
        <dbReference type="ARBA" id="ARBA00022723"/>
    </source>
</evidence>
<dbReference type="SFLD" id="SFLDG00002">
    <property type="entry name" value="C1.7:_P-type_atpase_like"/>
    <property type="match status" value="1"/>
</dbReference>
<feature type="transmembrane region" description="Helical" evidence="10">
    <location>
        <begin position="575"/>
        <end position="598"/>
    </location>
</feature>
<evidence type="ECO:0000256" key="7">
    <source>
        <dbReference type="ARBA" id="ARBA00023136"/>
    </source>
</evidence>
<dbReference type="SUPFAM" id="SSF56784">
    <property type="entry name" value="HAD-like"/>
    <property type="match status" value="1"/>
</dbReference>
<dbReference type="InterPro" id="IPR018303">
    <property type="entry name" value="ATPase_P-typ_P_site"/>
</dbReference>
<dbReference type="Gene3D" id="3.40.1110.10">
    <property type="entry name" value="Calcium-transporting ATPase, cytoplasmic domain N"/>
    <property type="match status" value="1"/>
</dbReference>
<dbReference type="HOGENOM" id="CLU_001771_6_3_7"/>
<evidence type="ECO:0000313" key="13">
    <source>
        <dbReference type="Proteomes" id="UP000009071"/>
    </source>
</evidence>
<evidence type="ECO:0000256" key="5">
    <source>
        <dbReference type="ARBA" id="ARBA00022967"/>
    </source>
</evidence>
<accession>C4XHJ5</accession>
<name>C4XHJ5_SOLM1</name>
<dbReference type="Pfam" id="PF00702">
    <property type="entry name" value="Hydrolase"/>
    <property type="match status" value="1"/>
</dbReference>
<evidence type="ECO:0000256" key="2">
    <source>
        <dbReference type="ARBA" id="ARBA00006024"/>
    </source>
</evidence>
<evidence type="ECO:0000256" key="10">
    <source>
        <dbReference type="RuleBase" id="RU362081"/>
    </source>
</evidence>
<dbReference type="Pfam" id="PF00122">
    <property type="entry name" value="E1-E2_ATPase"/>
    <property type="match status" value="1"/>
</dbReference>
<dbReference type="CDD" id="cd02079">
    <property type="entry name" value="P-type_ATPase_HM"/>
    <property type="match status" value="1"/>
</dbReference>
<keyword evidence="10" id="KW-0067">ATP-binding</keyword>
<dbReference type="NCBIfam" id="TIGR01525">
    <property type="entry name" value="ATPase-IB_hvy"/>
    <property type="match status" value="1"/>
</dbReference>
<dbReference type="OrthoDB" id="9763278at2"/>
<evidence type="ECO:0000259" key="11">
    <source>
        <dbReference type="Pfam" id="PF00122"/>
    </source>
</evidence>
<dbReference type="InterPro" id="IPR023214">
    <property type="entry name" value="HAD_sf"/>
</dbReference>
<sequence>MIGRFSNLGDYRGLFSFKDFAVCLGGGALALVAWILGENGWGFGAGAFALVAVAINGAPIVVEAAKGVLERRVNVDELVSIAIVASILQGELLTAAVVSFIMTLGALVEEAVSDGARRSIEALAQLAPEEATVVGADGAERVVPVAEVRAGDLVMVRPGERIAVDAVIEAGTTAVDESALTGESLPRERVPGDTILAGTLNYTGRVTARATKVGEDSTFGKVVKLVVAAEAGKPRAGRVVDNHAKYFTPLVLACAALAWLISGDADRAVAVLVAGCPCALLMAAPTATVAAIGRAAKRGILIKGGQYLEEVARADVALFDKTGTLTLGRPVVEAVIPADGVGEAEVLGCAACLERHCNHPLATAVLDAARAAGVEARLADSLTAEAGLGLRGELDGEVVEVGSPEMMGGAAALPPRLADCLEAMYARGATGLVVRKGGAVMGLLAVSDTVKDEAAAAVAGLRGLGLATVGILSGDHDKAVSTLAGRIGVSDVWSGLKPQDKLDILADFQKKGRRVLFVGDGVNDAPALARANVGVAMGAAGSDVALETADIALANDDLGRLPFLVYLGRRMTTMIAVNIGLGLFFNSVAILGSGYGLLSPVAAALFHNIGSIVVVLSSASLAFTAEPAVTAATAKQ</sequence>
<dbReference type="PROSITE" id="PS00154">
    <property type="entry name" value="ATPASE_E1_E2"/>
    <property type="match status" value="1"/>
</dbReference>
<dbReference type="GO" id="GO:0016463">
    <property type="term" value="F:P-type zinc transporter activity"/>
    <property type="evidence" value="ECO:0007669"/>
    <property type="project" value="UniProtKB-EC"/>
</dbReference>
<dbReference type="InterPro" id="IPR044492">
    <property type="entry name" value="P_typ_ATPase_HD_dom"/>
</dbReference>
<evidence type="ECO:0000256" key="6">
    <source>
        <dbReference type="ARBA" id="ARBA00022989"/>
    </source>
</evidence>
<dbReference type="PROSITE" id="PS01229">
    <property type="entry name" value="COF_2"/>
    <property type="match status" value="1"/>
</dbReference>
<feature type="domain" description="P-type ATPase A" evidence="11">
    <location>
        <begin position="126"/>
        <end position="226"/>
    </location>
</feature>
<keyword evidence="10" id="KW-0547">Nucleotide-binding</keyword>
<organism evidence="12 13">
    <name type="scientific">Solidesulfovibrio magneticus (strain ATCC 700980 / DSM 13731 / RS-1)</name>
    <name type="common">Desulfovibrio magneticus</name>
    <dbReference type="NCBI Taxonomy" id="573370"/>
    <lineage>
        <taxon>Bacteria</taxon>
        <taxon>Pseudomonadati</taxon>
        <taxon>Thermodesulfobacteriota</taxon>
        <taxon>Desulfovibrionia</taxon>
        <taxon>Desulfovibrionales</taxon>
        <taxon>Desulfovibrionaceae</taxon>
        <taxon>Solidesulfovibrio</taxon>
    </lineage>
</organism>
<keyword evidence="4 10" id="KW-0479">Metal-binding</keyword>
<gene>
    <name evidence="12" type="ordered locus">DMR_28780</name>
</gene>
<feature type="transmembrane region" description="Helical" evidence="10">
    <location>
        <begin position="20"/>
        <end position="37"/>
    </location>
</feature>
<dbReference type="PRINTS" id="PR00941">
    <property type="entry name" value="CDATPASE"/>
</dbReference>
<keyword evidence="5" id="KW-1278">Translocase</keyword>
<dbReference type="InterPro" id="IPR008250">
    <property type="entry name" value="ATPase_P-typ_transduc_dom_A_sf"/>
</dbReference>
<dbReference type="InterPro" id="IPR036412">
    <property type="entry name" value="HAD-like_sf"/>
</dbReference>
<evidence type="ECO:0000256" key="3">
    <source>
        <dbReference type="ARBA" id="ARBA00022692"/>
    </source>
</evidence>
<dbReference type="STRING" id="573370.DMR_28780"/>
<keyword evidence="3 10" id="KW-0812">Transmembrane</keyword>
<comment type="subcellular location">
    <subcellularLocation>
        <location evidence="10">Cell membrane</location>
    </subcellularLocation>
    <subcellularLocation>
        <location evidence="1">Membrane</location>
    </subcellularLocation>
</comment>
<reference evidence="12 13" key="1">
    <citation type="journal article" date="2009" name="Genome Res.">
        <title>Whole genome sequence of Desulfovibrio magneticus strain RS-1 revealed common gene clusters in magnetotactic bacteria.</title>
        <authorList>
            <person name="Nakazawa H."/>
            <person name="Arakaki A."/>
            <person name="Narita-Yamada S."/>
            <person name="Yashiro I."/>
            <person name="Jinno K."/>
            <person name="Aoki N."/>
            <person name="Tsuruyama A."/>
            <person name="Okamura Y."/>
            <person name="Tanikawa S."/>
            <person name="Fujita N."/>
            <person name="Takeyama H."/>
            <person name="Matsunaga T."/>
        </authorList>
    </citation>
    <scope>NUCLEOTIDE SEQUENCE [LARGE SCALE GENOMIC DNA]</scope>
    <source>
        <strain evidence="13">ATCC 700980 / DSM 13731 / RS-1</strain>
    </source>
</reference>
<dbReference type="GO" id="GO:0046872">
    <property type="term" value="F:metal ion binding"/>
    <property type="evidence" value="ECO:0007669"/>
    <property type="project" value="UniProtKB-KW"/>
</dbReference>
<evidence type="ECO:0000256" key="1">
    <source>
        <dbReference type="ARBA" id="ARBA00004370"/>
    </source>
</evidence>
<dbReference type="InterPro" id="IPR023299">
    <property type="entry name" value="ATPase_P-typ_cyto_dom_N"/>
</dbReference>
<dbReference type="InterPro" id="IPR027256">
    <property type="entry name" value="P-typ_ATPase_IB"/>
</dbReference>
<keyword evidence="10" id="KW-1003">Cell membrane</keyword>
<dbReference type="PANTHER" id="PTHR48085">
    <property type="entry name" value="CADMIUM/ZINC-TRANSPORTING ATPASE HMA2-RELATED"/>
    <property type="match status" value="1"/>
</dbReference>
<dbReference type="SUPFAM" id="SSF81653">
    <property type="entry name" value="Calcium ATPase, transduction domain A"/>
    <property type="match status" value="1"/>
</dbReference>
<keyword evidence="7 10" id="KW-0472">Membrane</keyword>
<dbReference type="GO" id="GO:0005524">
    <property type="term" value="F:ATP binding"/>
    <property type="evidence" value="ECO:0007669"/>
    <property type="project" value="UniProtKB-UniRule"/>
</dbReference>
<feature type="transmembrane region" description="Helical" evidence="10">
    <location>
        <begin position="268"/>
        <end position="293"/>
    </location>
</feature>
<comment type="catalytic activity">
    <reaction evidence="9">
        <text>Zn(2+)(in) + ATP + H2O = Zn(2+)(out) + ADP + phosphate + H(+)</text>
        <dbReference type="Rhea" id="RHEA:20621"/>
        <dbReference type="ChEBI" id="CHEBI:15377"/>
        <dbReference type="ChEBI" id="CHEBI:15378"/>
        <dbReference type="ChEBI" id="CHEBI:29105"/>
        <dbReference type="ChEBI" id="CHEBI:30616"/>
        <dbReference type="ChEBI" id="CHEBI:43474"/>
        <dbReference type="ChEBI" id="CHEBI:456216"/>
        <dbReference type="EC" id="7.2.2.12"/>
    </reaction>
</comment>
<dbReference type="SFLD" id="SFLDF00027">
    <property type="entry name" value="p-type_atpase"/>
    <property type="match status" value="1"/>
</dbReference>
<dbReference type="PRINTS" id="PR00119">
    <property type="entry name" value="CATATPASE"/>
</dbReference>
<dbReference type="NCBIfam" id="TIGR01494">
    <property type="entry name" value="ATPase_P-type"/>
    <property type="match status" value="1"/>
</dbReference>